<keyword evidence="1" id="KW-0175">Coiled coil</keyword>
<dbReference type="Proteomes" id="UP000178227">
    <property type="component" value="Unassembled WGS sequence"/>
</dbReference>
<dbReference type="STRING" id="1802694.A2918_01850"/>
<protein>
    <submittedName>
        <fullName evidence="2">Uncharacterized protein</fullName>
    </submittedName>
</protein>
<accession>A0A1F8GCM1</accession>
<name>A0A1F8GCM1_9BACT</name>
<dbReference type="AlphaFoldDB" id="A0A1F8GCM1"/>
<evidence type="ECO:0000313" key="2">
    <source>
        <dbReference type="EMBL" id="OGN22486.1"/>
    </source>
</evidence>
<organism evidence="2 3">
    <name type="scientific">Candidatus Yanofskybacteria bacterium RIFCSPLOWO2_01_FULL_42_49</name>
    <dbReference type="NCBI Taxonomy" id="1802694"/>
    <lineage>
        <taxon>Bacteria</taxon>
        <taxon>Candidatus Yanofskyibacteriota</taxon>
    </lineage>
</organism>
<evidence type="ECO:0000313" key="3">
    <source>
        <dbReference type="Proteomes" id="UP000178227"/>
    </source>
</evidence>
<reference evidence="2 3" key="1">
    <citation type="journal article" date="2016" name="Nat. Commun.">
        <title>Thousands of microbial genomes shed light on interconnected biogeochemical processes in an aquifer system.</title>
        <authorList>
            <person name="Anantharaman K."/>
            <person name="Brown C.T."/>
            <person name="Hug L.A."/>
            <person name="Sharon I."/>
            <person name="Castelle C.J."/>
            <person name="Probst A.J."/>
            <person name="Thomas B.C."/>
            <person name="Singh A."/>
            <person name="Wilkins M.J."/>
            <person name="Karaoz U."/>
            <person name="Brodie E.L."/>
            <person name="Williams K.H."/>
            <person name="Hubbard S.S."/>
            <person name="Banfield J.F."/>
        </authorList>
    </citation>
    <scope>NUCLEOTIDE SEQUENCE [LARGE SCALE GENOMIC DNA]</scope>
</reference>
<comment type="caution">
    <text evidence="2">The sequence shown here is derived from an EMBL/GenBank/DDBJ whole genome shotgun (WGS) entry which is preliminary data.</text>
</comment>
<evidence type="ECO:0000256" key="1">
    <source>
        <dbReference type="SAM" id="Coils"/>
    </source>
</evidence>
<sequence length="128" mass="15015">MNQVERARIIVMIDKLEKEKRSREFKLSGMRSDNMAAWNTYGSELCAGGMEADERKIEEEIEDLRRKIVYLKDNLRDDKEPKADLVLLESQIKGLDDEIQSRQTQKEALQDNWVWASFLYKVCSGEQQ</sequence>
<proteinExistence type="predicted"/>
<gene>
    <name evidence="2" type="ORF">A2918_01850</name>
</gene>
<feature type="coiled-coil region" evidence="1">
    <location>
        <begin position="47"/>
        <end position="112"/>
    </location>
</feature>
<dbReference type="EMBL" id="MGKI01000011">
    <property type="protein sequence ID" value="OGN22486.1"/>
    <property type="molecule type" value="Genomic_DNA"/>
</dbReference>